<dbReference type="InterPro" id="IPR009739">
    <property type="entry name" value="LprI-like_N"/>
</dbReference>
<keyword evidence="1" id="KW-0732">Signal</keyword>
<feature type="domain" description="Lysozyme inhibitor LprI-like N-terminal" evidence="2">
    <location>
        <begin position="219"/>
        <end position="304"/>
    </location>
</feature>
<keyword evidence="4" id="KW-1185">Reference proteome</keyword>
<organism evidence="3 4">
    <name type="scientific">Fusicatenibacter faecihominis</name>
    <dbReference type="NCBI Taxonomy" id="2881276"/>
    <lineage>
        <taxon>Bacteria</taxon>
        <taxon>Bacillati</taxon>
        <taxon>Bacillota</taxon>
        <taxon>Clostridia</taxon>
        <taxon>Lachnospirales</taxon>
        <taxon>Lachnospiraceae</taxon>
        <taxon>Fusicatenibacter</taxon>
    </lineage>
</organism>
<dbReference type="Proteomes" id="UP001197875">
    <property type="component" value="Unassembled WGS sequence"/>
</dbReference>
<name>A0AAE3J643_9FIRM</name>
<accession>A0AAE3J643</accession>
<dbReference type="Pfam" id="PF07007">
    <property type="entry name" value="LprI"/>
    <property type="match status" value="1"/>
</dbReference>
<comment type="caution">
    <text evidence="3">The sequence shown here is derived from an EMBL/GenBank/DDBJ whole genome shotgun (WGS) entry which is preliminary data.</text>
</comment>
<dbReference type="EMBL" id="JAJEPR010000010">
    <property type="protein sequence ID" value="MCC2189673.1"/>
    <property type="molecule type" value="Genomic_DNA"/>
</dbReference>
<proteinExistence type="predicted"/>
<evidence type="ECO:0000259" key="2">
    <source>
        <dbReference type="Pfam" id="PF07007"/>
    </source>
</evidence>
<protein>
    <submittedName>
        <fullName evidence="3">DUF1311 domain-containing protein</fullName>
    </submittedName>
</protein>
<feature type="chain" id="PRO_5042238375" evidence="1">
    <location>
        <begin position="24"/>
        <end position="315"/>
    </location>
</feature>
<sequence>MKKKLFLSLLVTSLSLSALTVSAAESSSEPDSLTFEALSRYTFEFSSGAGAWSTYFTIEKDGSFAGNYHDSDMGDTGDGYGNGTLYYSDFSGHFTDLTKVDDTTYEMTLSDIAYQNTVGETEIIDSVKYVYSEAQGLTGTDTFKIYLPGTPVSDLSAEVYSWVSMANDNDTELTIPIIVNEAEGFGIYSYDRGTPAEEAEALYNTCKTAYDNFDLQLKAASTQQKMNEFADEMYTTTDTCLNQLWKLLKNNVPEDKYQEILKEQLQWIDDKEAAAAKILEENDGTSAQLNASLDLATRTLDRCEILLTYIQANTQ</sequence>
<feature type="signal peptide" evidence="1">
    <location>
        <begin position="1"/>
        <end position="23"/>
    </location>
</feature>
<evidence type="ECO:0000256" key="1">
    <source>
        <dbReference type="SAM" id="SignalP"/>
    </source>
</evidence>
<dbReference type="AlphaFoldDB" id="A0AAE3J643"/>
<dbReference type="RefSeq" id="WP_227614961.1">
    <property type="nucleotide sequence ID" value="NZ_JAJEPR010000010.1"/>
</dbReference>
<evidence type="ECO:0000313" key="4">
    <source>
        <dbReference type="Proteomes" id="UP001197875"/>
    </source>
</evidence>
<gene>
    <name evidence="3" type="ORF">LKD71_07625</name>
</gene>
<reference evidence="3 4" key="1">
    <citation type="submission" date="2021-10" db="EMBL/GenBank/DDBJ databases">
        <title>Anaerobic single-cell dispensing facilitates the cultivation of human gut bacteria.</title>
        <authorList>
            <person name="Afrizal A."/>
        </authorList>
    </citation>
    <scope>NUCLEOTIDE SEQUENCE [LARGE SCALE GENOMIC DNA]</scope>
    <source>
        <strain evidence="3 4">CLA-AA-H277</strain>
    </source>
</reference>
<evidence type="ECO:0000313" key="3">
    <source>
        <dbReference type="EMBL" id="MCC2189673.1"/>
    </source>
</evidence>